<dbReference type="NCBIfam" id="TIGR00231">
    <property type="entry name" value="small_GTP"/>
    <property type="match status" value="1"/>
</dbReference>
<sequence length="600" mass="67226">MKQIANIRNFSIIAHIDHGKSTLADRFLQLTGTISEREMQEQLLDDMDLEKERGITIKSHPIQMVYTAQDGQEYYMNLIDTPGHVDFSYEVSRSLAACDGAILVIDAAQGIEAQTLSNIYLAMDNDLTILPVLNKVDLPSARPEEVGMQVAELLGVEPEEILHCSAKTGEGVVEILEQIVHDIPGPSYSGKTTTEALVFDSVFDSYRGAIAYVRIFEGELSKGDKIKFLHTNREYEIVELGRLGLKRTSLTTLTTGQVGYVICNIKELDDIKIGDTITTIADPSDTPITGYKEVKPMVFSGLYPVDKGEYENLRQALDKLKLNDSSLTFEPESSQALGFGFRTGFLGLLHMEITQERLRREFNVEIITTVPNVVYHIILKSGEERFVERPGDLPAPGDIETILEPIAKVQIITPTDYTGAIMKLCEEKRGNLDHMEYLETTRVNLHYHIPMAELMLDFFDKLKSVSSGYASMDYEFDGYSADALVRLDILINKEPVDAFSTIVHRDDAYHIGQQLTVKLKELIPRQMFQVAIQAAIGSKVIARSTVKAYRKDVTAKCYGGDISRKKKLLQKQKEGKKKMKSIGKIELPQKAFLAVLDRNS</sequence>
<dbReference type="CDD" id="cd03709">
    <property type="entry name" value="lepA_C"/>
    <property type="match status" value="1"/>
</dbReference>
<dbReference type="PRINTS" id="PR00315">
    <property type="entry name" value="ELONGATNFCT"/>
</dbReference>
<dbReference type="GO" id="GO:0003924">
    <property type="term" value="F:GTPase activity"/>
    <property type="evidence" value="ECO:0007669"/>
    <property type="project" value="UniProtKB-UniRule"/>
</dbReference>
<evidence type="ECO:0000256" key="11">
    <source>
        <dbReference type="ARBA" id="ARBA00066744"/>
    </source>
</evidence>
<protein>
    <recommendedName>
        <fullName evidence="11 12">Elongation factor 4</fullName>
        <shortName evidence="12">EF-4</shortName>
        <ecNumber evidence="11 12">3.6.5.n1</ecNumber>
    </recommendedName>
    <alternativeName>
        <fullName evidence="12">Ribosomal back-translocase LepA</fullName>
    </alternativeName>
</protein>
<evidence type="ECO:0000256" key="9">
    <source>
        <dbReference type="ARBA" id="ARBA00057626"/>
    </source>
</evidence>
<evidence type="ECO:0000256" key="7">
    <source>
        <dbReference type="ARBA" id="ARBA00023136"/>
    </source>
</evidence>
<dbReference type="SUPFAM" id="SSF52540">
    <property type="entry name" value="P-loop containing nucleoside triphosphate hydrolases"/>
    <property type="match status" value="1"/>
</dbReference>
<dbReference type="STRING" id="1313304.CALK_1630"/>
<keyword evidence="3 12" id="KW-0547">Nucleotide-binding</keyword>
<feature type="binding site" evidence="12">
    <location>
        <begin position="134"/>
        <end position="137"/>
    </location>
    <ligand>
        <name>GTP</name>
        <dbReference type="ChEBI" id="CHEBI:37565"/>
    </ligand>
</feature>
<evidence type="ECO:0000256" key="3">
    <source>
        <dbReference type="ARBA" id="ARBA00022741"/>
    </source>
</evidence>
<dbReference type="InterPro" id="IPR035654">
    <property type="entry name" value="LepA_IV"/>
</dbReference>
<keyword evidence="6 12" id="KW-0342">GTP-binding</keyword>
<dbReference type="GO" id="GO:0005525">
    <property type="term" value="F:GTP binding"/>
    <property type="evidence" value="ECO:0007669"/>
    <property type="project" value="UniProtKB-UniRule"/>
</dbReference>
<dbReference type="eggNOG" id="COG0481">
    <property type="taxonomic scope" value="Bacteria"/>
</dbReference>
<evidence type="ECO:0000256" key="5">
    <source>
        <dbReference type="ARBA" id="ARBA00022917"/>
    </source>
</evidence>
<keyword evidence="4 12" id="KW-0378">Hydrolase</keyword>
<dbReference type="InterPro" id="IPR041095">
    <property type="entry name" value="EFG_II"/>
</dbReference>
<dbReference type="GO" id="GO:0003746">
    <property type="term" value="F:translation elongation factor activity"/>
    <property type="evidence" value="ECO:0007669"/>
    <property type="project" value="UniProtKB-UniRule"/>
</dbReference>
<dbReference type="InterPro" id="IPR004161">
    <property type="entry name" value="EFTu-like_2"/>
</dbReference>
<evidence type="ECO:0000313" key="14">
    <source>
        <dbReference type="EMBL" id="ERP31429.1"/>
    </source>
</evidence>
<dbReference type="Pfam" id="PF06421">
    <property type="entry name" value="LepA_C"/>
    <property type="match status" value="1"/>
</dbReference>
<gene>
    <name evidence="12" type="primary">lepA</name>
    <name evidence="14" type="ORF">CALK_1630</name>
</gene>
<keyword evidence="15" id="KW-1185">Reference proteome</keyword>
<proteinExistence type="inferred from homology"/>
<dbReference type="PATRIC" id="fig|1313304.3.peg.1554"/>
<dbReference type="PROSITE" id="PS51722">
    <property type="entry name" value="G_TR_2"/>
    <property type="match status" value="1"/>
</dbReference>
<dbReference type="FunFam" id="2.40.30.10:FF:000015">
    <property type="entry name" value="Translation factor GUF1, mitochondrial"/>
    <property type="match status" value="1"/>
</dbReference>
<dbReference type="Gene3D" id="2.40.30.10">
    <property type="entry name" value="Translation factors"/>
    <property type="match status" value="1"/>
</dbReference>
<dbReference type="GO" id="GO:0045727">
    <property type="term" value="P:positive regulation of translation"/>
    <property type="evidence" value="ECO:0007669"/>
    <property type="project" value="UniProtKB-UniRule"/>
</dbReference>
<dbReference type="RefSeq" id="WP_022637078.1">
    <property type="nucleotide sequence ID" value="NZ_ASJR01000013.1"/>
</dbReference>
<feature type="domain" description="Tr-type G" evidence="13">
    <location>
        <begin position="5"/>
        <end position="187"/>
    </location>
</feature>
<comment type="subcellular location">
    <subcellularLocation>
        <location evidence="12">Cell membrane</location>
        <topology evidence="12">Peripheral membrane protein</topology>
        <orientation evidence="12">Cytoplasmic side</orientation>
    </subcellularLocation>
</comment>
<dbReference type="FunFam" id="3.30.70.240:FF:000007">
    <property type="entry name" value="Translation factor GUF1, mitochondrial"/>
    <property type="match status" value="1"/>
</dbReference>
<dbReference type="SMART" id="SM00838">
    <property type="entry name" value="EFG_C"/>
    <property type="match status" value="1"/>
</dbReference>
<evidence type="ECO:0000256" key="8">
    <source>
        <dbReference type="ARBA" id="ARBA00050293"/>
    </source>
</evidence>
<dbReference type="InterPro" id="IPR000640">
    <property type="entry name" value="EFG_V-like"/>
</dbReference>
<dbReference type="GO" id="GO:0005886">
    <property type="term" value="C:plasma membrane"/>
    <property type="evidence" value="ECO:0007669"/>
    <property type="project" value="UniProtKB-SubCell"/>
</dbReference>
<dbReference type="InterPro" id="IPR006297">
    <property type="entry name" value="EF-4"/>
</dbReference>
<reference evidence="14 15" key="1">
    <citation type="journal article" date="2013" name="Environ. Microbiol.">
        <title>Genome analysis of Chitinivibrio alkaliphilus gen. nov., sp. nov., a novel extremely haloalkaliphilic anaerobic chitinolytic bacterium from the candidate phylum Termite Group 3.</title>
        <authorList>
            <person name="Sorokin D.Y."/>
            <person name="Gumerov V.M."/>
            <person name="Rakitin A.L."/>
            <person name="Beletsky A.V."/>
            <person name="Damste J.S."/>
            <person name="Muyzer G."/>
            <person name="Mardanov A.V."/>
            <person name="Ravin N.V."/>
        </authorList>
    </citation>
    <scope>NUCLEOTIDE SEQUENCE [LARGE SCALE GENOMIC DNA]</scope>
    <source>
        <strain evidence="14 15">ACht1</strain>
    </source>
</reference>
<name>U7D4J3_9BACT</name>
<dbReference type="InterPro" id="IPR035647">
    <property type="entry name" value="EFG_III/V"/>
</dbReference>
<evidence type="ECO:0000256" key="6">
    <source>
        <dbReference type="ARBA" id="ARBA00023134"/>
    </source>
</evidence>
<dbReference type="CDD" id="cd16260">
    <property type="entry name" value="EF4_III"/>
    <property type="match status" value="1"/>
</dbReference>
<dbReference type="EC" id="3.6.5.n1" evidence="11 12"/>
<evidence type="ECO:0000256" key="4">
    <source>
        <dbReference type="ARBA" id="ARBA00022801"/>
    </source>
</evidence>
<evidence type="ECO:0000256" key="2">
    <source>
        <dbReference type="ARBA" id="ARBA00022475"/>
    </source>
</evidence>
<dbReference type="OrthoDB" id="580826at2"/>
<dbReference type="GO" id="GO:0043022">
    <property type="term" value="F:ribosome binding"/>
    <property type="evidence" value="ECO:0007669"/>
    <property type="project" value="UniProtKB-UniRule"/>
</dbReference>
<evidence type="ECO:0000256" key="12">
    <source>
        <dbReference type="HAMAP-Rule" id="MF_00071"/>
    </source>
</evidence>
<dbReference type="CDD" id="cd01890">
    <property type="entry name" value="LepA"/>
    <property type="match status" value="1"/>
</dbReference>
<dbReference type="Pfam" id="PF00679">
    <property type="entry name" value="EFG_C"/>
    <property type="match status" value="1"/>
</dbReference>
<keyword evidence="5 12" id="KW-0648">Protein biosynthesis</keyword>
<comment type="similarity">
    <text evidence="1 12">Belongs to the TRAFAC class translation factor GTPase superfamily. Classic translation factor GTPase family. LepA subfamily.</text>
</comment>
<dbReference type="Gene3D" id="3.40.50.300">
    <property type="entry name" value="P-loop containing nucleotide triphosphate hydrolases"/>
    <property type="match status" value="1"/>
</dbReference>
<dbReference type="Pfam" id="PF03144">
    <property type="entry name" value="GTP_EFTU_D2"/>
    <property type="match status" value="1"/>
</dbReference>
<evidence type="ECO:0000259" key="13">
    <source>
        <dbReference type="PROSITE" id="PS51722"/>
    </source>
</evidence>
<evidence type="ECO:0000256" key="10">
    <source>
        <dbReference type="ARBA" id="ARBA00061052"/>
    </source>
</evidence>
<evidence type="ECO:0000256" key="1">
    <source>
        <dbReference type="ARBA" id="ARBA00005454"/>
    </source>
</evidence>
<dbReference type="PANTHER" id="PTHR43512:SF4">
    <property type="entry name" value="TRANSLATION FACTOR GUF1 HOMOLOG, CHLOROPLASTIC"/>
    <property type="match status" value="1"/>
</dbReference>
<dbReference type="InterPro" id="IPR027417">
    <property type="entry name" value="P-loop_NTPase"/>
</dbReference>
<dbReference type="Pfam" id="PF00009">
    <property type="entry name" value="GTP_EFTU"/>
    <property type="match status" value="1"/>
</dbReference>
<feature type="binding site" evidence="12">
    <location>
        <begin position="17"/>
        <end position="22"/>
    </location>
    <ligand>
        <name>GTP</name>
        <dbReference type="ChEBI" id="CHEBI:37565"/>
    </ligand>
</feature>
<dbReference type="FunFam" id="3.40.50.300:FF:000078">
    <property type="entry name" value="Elongation factor 4"/>
    <property type="match status" value="1"/>
</dbReference>
<evidence type="ECO:0000313" key="15">
    <source>
        <dbReference type="Proteomes" id="UP000017148"/>
    </source>
</evidence>
<dbReference type="Gene3D" id="3.30.70.240">
    <property type="match status" value="1"/>
</dbReference>
<dbReference type="EMBL" id="ASJR01000013">
    <property type="protein sequence ID" value="ERP31429.1"/>
    <property type="molecule type" value="Genomic_DNA"/>
</dbReference>
<keyword evidence="2 12" id="KW-1003">Cell membrane</keyword>
<dbReference type="Gene3D" id="3.30.70.870">
    <property type="entry name" value="Elongation Factor G (Translational Gtpase), domain 3"/>
    <property type="match status" value="1"/>
</dbReference>
<dbReference type="Gene3D" id="3.30.70.2570">
    <property type="entry name" value="Elongation factor 4, C-terminal domain"/>
    <property type="match status" value="1"/>
</dbReference>
<accession>U7D4J3</accession>
<dbReference type="AlphaFoldDB" id="U7D4J3"/>
<dbReference type="InterPro" id="IPR013842">
    <property type="entry name" value="LepA_CTD"/>
</dbReference>
<comment type="caution">
    <text evidence="14">The sequence shown here is derived from an EMBL/GenBank/DDBJ whole genome shotgun (WGS) entry which is preliminary data.</text>
</comment>
<comment type="similarity">
    <text evidence="10">Belongs to the GTP-binding elongation factor family. LepA subfamily.</text>
</comment>
<dbReference type="NCBIfam" id="TIGR01393">
    <property type="entry name" value="lepA"/>
    <property type="match status" value="1"/>
</dbReference>
<dbReference type="SUPFAM" id="SSF54980">
    <property type="entry name" value="EF-G C-terminal domain-like"/>
    <property type="match status" value="2"/>
</dbReference>
<dbReference type="InterPro" id="IPR000795">
    <property type="entry name" value="T_Tr_GTP-bd_dom"/>
</dbReference>
<dbReference type="Proteomes" id="UP000017148">
    <property type="component" value="Unassembled WGS sequence"/>
</dbReference>
<dbReference type="FunFam" id="3.30.70.870:FF:000004">
    <property type="entry name" value="Translation factor GUF1, mitochondrial"/>
    <property type="match status" value="1"/>
</dbReference>
<comment type="function">
    <text evidence="9 12">Required for accurate and efficient protein synthesis under certain stress conditions. May act as a fidelity factor of the translation reaction, by catalyzing a one-codon backward translocation of tRNAs on improperly translocated ribosomes. Back-translocation proceeds from a post-translocation (POST) complex to a pre-translocation (PRE) complex, thus giving elongation factor G a second chance to translocate the tRNAs correctly. Binds to ribosomes in a GTP-dependent manner.</text>
</comment>
<dbReference type="PANTHER" id="PTHR43512">
    <property type="entry name" value="TRANSLATION FACTOR GUF1-RELATED"/>
    <property type="match status" value="1"/>
</dbReference>
<comment type="catalytic activity">
    <reaction evidence="8 12">
        <text>GTP + H2O = GDP + phosphate + H(+)</text>
        <dbReference type="Rhea" id="RHEA:19669"/>
        <dbReference type="ChEBI" id="CHEBI:15377"/>
        <dbReference type="ChEBI" id="CHEBI:15378"/>
        <dbReference type="ChEBI" id="CHEBI:37565"/>
        <dbReference type="ChEBI" id="CHEBI:43474"/>
        <dbReference type="ChEBI" id="CHEBI:58189"/>
        <dbReference type="EC" id="3.6.5.n1"/>
    </reaction>
</comment>
<dbReference type="FunFam" id="3.30.70.2570:FF:000001">
    <property type="entry name" value="Translation factor GUF1, mitochondrial"/>
    <property type="match status" value="1"/>
</dbReference>
<organism evidence="14 15">
    <name type="scientific">Chitinivibrio alkaliphilus ACht1</name>
    <dbReference type="NCBI Taxonomy" id="1313304"/>
    <lineage>
        <taxon>Bacteria</taxon>
        <taxon>Pseudomonadati</taxon>
        <taxon>Fibrobacterota</taxon>
        <taxon>Chitinivibrionia</taxon>
        <taxon>Chitinivibrionales</taxon>
        <taxon>Chitinivibrionaceae</taxon>
        <taxon>Chitinivibrio</taxon>
    </lineage>
</organism>
<keyword evidence="7 12" id="KW-0472">Membrane</keyword>
<dbReference type="Pfam" id="PF14492">
    <property type="entry name" value="EFG_III"/>
    <property type="match status" value="1"/>
</dbReference>
<dbReference type="InterPro" id="IPR005225">
    <property type="entry name" value="Small_GTP-bd"/>
</dbReference>
<dbReference type="HAMAP" id="MF_00071">
    <property type="entry name" value="LepA"/>
    <property type="match status" value="1"/>
</dbReference>
<dbReference type="CDD" id="cd03699">
    <property type="entry name" value="EF4_II"/>
    <property type="match status" value="1"/>
</dbReference>
<dbReference type="InterPro" id="IPR038363">
    <property type="entry name" value="LepA_C_sf"/>
</dbReference>